<dbReference type="Pfam" id="PF00080">
    <property type="entry name" value="Sod_Cu"/>
    <property type="match status" value="1"/>
</dbReference>
<keyword evidence="2" id="KW-0732">Signal</keyword>
<evidence type="ECO:0000256" key="2">
    <source>
        <dbReference type="SAM" id="SignalP"/>
    </source>
</evidence>
<feature type="domain" description="Superoxide dismutase copper/zinc binding" evidence="3">
    <location>
        <begin position="54"/>
        <end position="172"/>
    </location>
</feature>
<feature type="region of interest" description="Disordered" evidence="1">
    <location>
        <begin position="192"/>
        <end position="217"/>
    </location>
</feature>
<gene>
    <name evidence="4" type="ORF">PT974_09007</name>
</gene>
<sequence length="242" mass="25314">MRSQGVIAFLSTALVGSVMAQEATITTNNPAGIIYKGTLPEKPFFAQAAISGNVKGSITAETPADGKGVKFTVKFENLPKEGGPFTYHLHVEPATDGNCTSTLGHLDPFNVGETHVCDASKPAECQVGDLSGKHGKITSDPFTAEYTDLYASTQETSDAYFGDRSFVVHYANKTRLTCANFVKQDFVAQPNTTTAAPSGTAAPTGTGNPSPTTHLPFPGAASTAKLSLPLMGGVMAMIFFAL</sequence>
<protein>
    <submittedName>
        <fullName evidence="4">Cell surface Cu-only superoxide dismutase</fullName>
    </submittedName>
</protein>
<evidence type="ECO:0000259" key="3">
    <source>
        <dbReference type="Pfam" id="PF00080"/>
    </source>
</evidence>
<keyword evidence="5" id="KW-1185">Reference proteome</keyword>
<feature type="chain" id="PRO_5047129597" evidence="2">
    <location>
        <begin position="21"/>
        <end position="242"/>
    </location>
</feature>
<dbReference type="InterPro" id="IPR001424">
    <property type="entry name" value="SOD_Cu_Zn_dom"/>
</dbReference>
<comment type="caution">
    <text evidence="4">The sequence shown here is derived from an EMBL/GenBank/DDBJ whole genome shotgun (WGS) entry which is preliminary data.</text>
</comment>
<evidence type="ECO:0000313" key="4">
    <source>
        <dbReference type="EMBL" id="KAK5990737.1"/>
    </source>
</evidence>
<proteinExistence type="predicted"/>
<evidence type="ECO:0000256" key="1">
    <source>
        <dbReference type="SAM" id="MobiDB-lite"/>
    </source>
</evidence>
<dbReference type="Proteomes" id="UP001338125">
    <property type="component" value="Unassembled WGS sequence"/>
</dbReference>
<evidence type="ECO:0000313" key="5">
    <source>
        <dbReference type="Proteomes" id="UP001338125"/>
    </source>
</evidence>
<reference evidence="4 5" key="1">
    <citation type="submission" date="2024-01" db="EMBL/GenBank/DDBJ databases">
        <title>Complete genome of Cladobotryum mycophilum ATHUM6906.</title>
        <authorList>
            <person name="Christinaki A.C."/>
            <person name="Myridakis A.I."/>
            <person name="Kouvelis V.N."/>
        </authorList>
    </citation>
    <scope>NUCLEOTIDE SEQUENCE [LARGE SCALE GENOMIC DNA]</scope>
    <source>
        <strain evidence="4 5">ATHUM6906</strain>
    </source>
</reference>
<dbReference type="Gene3D" id="2.60.40.200">
    <property type="entry name" value="Superoxide dismutase, copper/zinc binding domain"/>
    <property type="match status" value="1"/>
</dbReference>
<name>A0ABR0SFZ9_9HYPO</name>
<accession>A0ABR0SFZ9</accession>
<dbReference type="SUPFAM" id="SSF49329">
    <property type="entry name" value="Cu,Zn superoxide dismutase-like"/>
    <property type="match status" value="1"/>
</dbReference>
<feature type="signal peptide" evidence="2">
    <location>
        <begin position="1"/>
        <end position="20"/>
    </location>
</feature>
<dbReference type="EMBL" id="JAVFKD010000014">
    <property type="protein sequence ID" value="KAK5990737.1"/>
    <property type="molecule type" value="Genomic_DNA"/>
</dbReference>
<feature type="compositionally biased region" description="Low complexity" evidence="1">
    <location>
        <begin position="192"/>
        <end position="213"/>
    </location>
</feature>
<dbReference type="InterPro" id="IPR036423">
    <property type="entry name" value="SOD-like_Cu/Zn_dom_sf"/>
</dbReference>
<organism evidence="4 5">
    <name type="scientific">Cladobotryum mycophilum</name>
    <dbReference type="NCBI Taxonomy" id="491253"/>
    <lineage>
        <taxon>Eukaryota</taxon>
        <taxon>Fungi</taxon>
        <taxon>Dikarya</taxon>
        <taxon>Ascomycota</taxon>
        <taxon>Pezizomycotina</taxon>
        <taxon>Sordariomycetes</taxon>
        <taxon>Hypocreomycetidae</taxon>
        <taxon>Hypocreales</taxon>
        <taxon>Hypocreaceae</taxon>
        <taxon>Cladobotryum</taxon>
    </lineage>
</organism>